<feature type="transmembrane region" description="Helical" evidence="7">
    <location>
        <begin position="95"/>
        <end position="116"/>
    </location>
</feature>
<dbReference type="GO" id="GO:0005886">
    <property type="term" value="C:plasma membrane"/>
    <property type="evidence" value="ECO:0007669"/>
    <property type="project" value="UniProtKB-SubCell"/>
</dbReference>
<keyword evidence="4" id="KW-0133">Cell shape</keyword>
<comment type="subcellular location">
    <subcellularLocation>
        <location evidence="1">Cell membrane</location>
        <topology evidence="1">Multi-pass membrane protein</topology>
    </subcellularLocation>
</comment>
<evidence type="ECO:0000256" key="4">
    <source>
        <dbReference type="ARBA" id="ARBA00022960"/>
    </source>
</evidence>
<gene>
    <name evidence="8" type="ORF">METZ01_LOCUS329495</name>
</gene>
<proteinExistence type="predicted"/>
<evidence type="ECO:0000256" key="5">
    <source>
        <dbReference type="ARBA" id="ARBA00022989"/>
    </source>
</evidence>
<keyword evidence="2" id="KW-1003">Cell membrane</keyword>
<dbReference type="NCBIfam" id="TIGR03426">
    <property type="entry name" value="shape_MreD"/>
    <property type="match status" value="1"/>
</dbReference>
<reference evidence="8" key="1">
    <citation type="submission" date="2018-05" db="EMBL/GenBank/DDBJ databases">
        <authorList>
            <person name="Lanie J.A."/>
            <person name="Ng W.-L."/>
            <person name="Kazmierczak K.M."/>
            <person name="Andrzejewski T.M."/>
            <person name="Davidsen T.M."/>
            <person name="Wayne K.J."/>
            <person name="Tettelin H."/>
            <person name="Glass J.I."/>
            <person name="Rusch D."/>
            <person name="Podicherti R."/>
            <person name="Tsui H.-C.T."/>
            <person name="Winkler M.E."/>
        </authorList>
    </citation>
    <scope>NUCLEOTIDE SEQUENCE</scope>
</reference>
<evidence type="ECO:0000256" key="2">
    <source>
        <dbReference type="ARBA" id="ARBA00022475"/>
    </source>
</evidence>
<keyword evidence="6 7" id="KW-0472">Membrane</keyword>
<evidence type="ECO:0000313" key="8">
    <source>
        <dbReference type="EMBL" id="SVC76641.1"/>
    </source>
</evidence>
<accession>A0A382PXD7</accession>
<dbReference type="Pfam" id="PF04093">
    <property type="entry name" value="MreD"/>
    <property type="match status" value="1"/>
</dbReference>
<evidence type="ECO:0000256" key="3">
    <source>
        <dbReference type="ARBA" id="ARBA00022692"/>
    </source>
</evidence>
<sequence length="171" mass="18117">MLVAMVVVSVTAQTTSARVFDLTFANIDLPLVVVVLTSLSGGPIVGLWAGALAGFLQDVMSGGLVGVSGLAKSLVGVTIGVLATRLMCTGRWYQLLLIVPATIMNVVLFVGVYRLIPFAAPAVDGVNVLQQAVFNVAAGFVAIGVSEQVPALWSRLRRRRIVLAIQRWRTN</sequence>
<feature type="transmembrane region" description="Helical" evidence="7">
    <location>
        <begin position="33"/>
        <end position="56"/>
    </location>
</feature>
<organism evidence="8">
    <name type="scientific">marine metagenome</name>
    <dbReference type="NCBI Taxonomy" id="408172"/>
    <lineage>
        <taxon>unclassified sequences</taxon>
        <taxon>metagenomes</taxon>
        <taxon>ecological metagenomes</taxon>
    </lineage>
</organism>
<name>A0A382PXD7_9ZZZZ</name>
<dbReference type="Gene3D" id="1.10.1760.20">
    <property type="match status" value="1"/>
</dbReference>
<keyword evidence="5 7" id="KW-1133">Transmembrane helix</keyword>
<evidence type="ECO:0000256" key="1">
    <source>
        <dbReference type="ARBA" id="ARBA00004651"/>
    </source>
</evidence>
<evidence type="ECO:0000256" key="6">
    <source>
        <dbReference type="ARBA" id="ARBA00023136"/>
    </source>
</evidence>
<feature type="transmembrane region" description="Helical" evidence="7">
    <location>
        <begin position="128"/>
        <end position="153"/>
    </location>
</feature>
<dbReference type="InterPro" id="IPR007227">
    <property type="entry name" value="Cell_shape_determining_MreD"/>
</dbReference>
<dbReference type="AlphaFoldDB" id="A0A382PXD7"/>
<evidence type="ECO:0008006" key="9">
    <source>
        <dbReference type="Google" id="ProtNLM"/>
    </source>
</evidence>
<dbReference type="EMBL" id="UINC01109670">
    <property type="protein sequence ID" value="SVC76641.1"/>
    <property type="molecule type" value="Genomic_DNA"/>
</dbReference>
<evidence type="ECO:0000256" key="7">
    <source>
        <dbReference type="SAM" id="Phobius"/>
    </source>
</evidence>
<keyword evidence="3 7" id="KW-0812">Transmembrane</keyword>
<protein>
    <recommendedName>
        <fullName evidence="9">Rod shape-determining protein MreD</fullName>
    </recommendedName>
</protein>
<dbReference type="GO" id="GO:0008360">
    <property type="term" value="P:regulation of cell shape"/>
    <property type="evidence" value="ECO:0007669"/>
    <property type="project" value="UniProtKB-KW"/>
</dbReference>